<reference evidence="2" key="1">
    <citation type="submission" date="2022-10" db="EMBL/GenBank/DDBJ databases">
        <title>Algoriphagus sp. a novel bacteria isolate from halophytes salicornia europaea.</title>
        <authorList>
            <person name="Peng Y."/>
            <person name="Jiang L."/>
            <person name="Lee J."/>
        </authorList>
    </citation>
    <scope>NUCLEOTIDE SEQUENCE</scope>
    <source>
        <strain evidence="2">TR-M5</strain>
    </source>
</reference>
<accession>A0ABY6MKQ5</accession>
<dbReference type="InterPro" id="IPR010982">
    <property type="entry name" value="Lambda_DNA-bd_dom_sf"/>
</dbReference>
<dbReference type="SUPFAM" id="SSF47413">
    <property type="entry name" value="lambda repressor-like DNA-binding domains"/>
    <property type="match status" value="1"/>
</dbReference>
<dbReference type="Proteomes" id="UP001163156">
    <property type="component" value="Chromosome"/>
</dbReference>
<sequence length="90" mass="9977">MCGNNNQLLSSLLAEIDPIDQAIMNAKMELAAKIATAMDAKGLNNQALQKMMNLSSLQMRKWLSGTHNFTLENLVLLEKALDVQFLNKSL</sequence>
<evidence type="ECO:0000313" key="3">
    <source>
        <dbReference type="Proteomes" id="UP001163156"/>
    </source>
</evidence>
<proteinExistence type="predicted"/>
<dbReference type="Gene3D" id="1.10.260.40">
    <property type="entry name" value="lambda repressor-like DNA-binding domains"/>
    <property type="match status" value="1"/>
</dbReference>
<feature type="domain" description="HTH cro/C1-type" evidence="1">
    <location>
        <begin position="34"/>
        <end position="86"/>
    </location>
</feature>
<evidence type="ECO:0000259" key="1">
    <source>
        <dbReference type="PROSITE" id="PS50943"/>
    </source>
</evidence>
<protein>
    <submittedName>
        <fullName evidence="2">Helix-turn-helix domain-containing protein</fullName>
    </submittedName>
</protein>
<dbReference type="PROSITE" id="PS50943">
    <property type="entry name" value="HTH_CROC1"/>
    <property type="match status" value="1"/>
</dbReference>
<gene>
    <name evidence="2" type="ORF">OM944_07610</name>
</gene>
<dbReference type="EMBL" id="CP110226">
    <property type="protein sequence ID" value="UZD24357.1"/>
    <property type="molecule type" value="Genomic_DNA"/>
</dbReference>
<keyword evidence="3" id="KW-1185">Reference proteome</keyword>
<dbReference type="Pfam" id="PF01381">
    <property type="entry name" value="HTH_3"/>
    <property type="match status" value="1"/>
</dbReference>
<name>A0ABY6MKQ5_9BACT</name>
<dbReference type="CDD" id="cd00093">
    <property type="entry name" value="HTH_XRE"/>
    <property type="match status" value="1"/>
</dbReference>
<dbReference type="RefSeq" id="WP_264811070.1">
    <property type="nucleotide sequence ID" value="NZ_CP110226.1"/>
</dbReference>
<evidence type="ECO:0000313" key="2">
    <source>
        <dbReference type="EMBL" id="UZD24357.1"/>
    </source>
</evidence>
<dbReference type="InterPro" id="IPR001387">
    <property type="entry name" value="Cro/C1-type_HTH"/>
</dbReference>
<organism evidence="2 3">
    <name type="scientific">Algoriphagus halophytocola</name>
    <dbReference type="NCBI Taxonomy" id="2991499"/>
    <lineage>
        <taxon>Bacteria</taxon>
        <taxon>Pseudomonadati</taxon>
        <taxon>Bacteroidota</taxon>
        <taxon>Cytophagia</taxon>
        <taxon>Cytophagales</taxon>
        <taxon>Cyclobacteriaceae</taxon>
        <taxon>Algoriphagus</taxon>
    </lineage>
</organism>